<evidence type="ECO:0000313" key="3">
    <source>
        <dbReference type="EMBL" id="RJX50631.1"/>
    </source>
</evidence>
<comment type="caution">
    <text evidence="3">The sequence shown here is derived from an EMBL/GenBank/DDBJ whole genome shotgun (WGS) entry which is preliminary data.</text>
</comment>
<feature type="region of interest" description="Disordered" evidence="1">
    <location>
        <begin position="78"/>
        <end position="99"/>
    </location>
</feature>
<evidence type="ECO:0000259" key="2">
    <source>
        <dbReference type="Pfam" id="PF24623"/>
    </source>
</evidence>
<feature type="domain" description="DNA-binding phage zinc finger" evidence="2">
    <location>
        <begin position="12"/>
        <end position="57"/>
    </location>
</feature>
<dbReference type="OrthoDB" id="319575at2157"/>
<dbReference type="Proteomes" id="UP000281564">
    <property type="component" value="Unassembled WGS sequence"/>
</dbReference>
<reference evidence="3 4" key="1">
    <citation type="submission" date="2018-06" db="EMBL/GenBank/DDBJ databases">
        <title>Halonotius sp. F13-13 a new haloarchaeeon isolated from a solar saltern from Isla Cristina, Huelva, Spain.</title>
        <authorList>
            <person name="Duran-Viseras A."/>
            <person name="Sanchez-Porro C."/>
            <person name="Ventosa A."/>
        </authorList>
    </citation>
    <scope>NUCLEOTIDE SEQUENCE [LARGE SCALE GENOMIC DNA]</scope>
    <source>
        <strain evidence="3 4">CECT 7525</strain>
    </source>
</reference>
<dbReference type="RefSeq" id="WP_120083825.1">
    <property type="nucleotide sequence ID" value="NZ_QMDW01000005.1"/>
</dbReference>
<dbReference type="Pfam" id="PF24623">
    <property type="entry name" value="Phage_zn_bind_8"/>
    <property type="match status" value="1"/>
</dbReference>
<gene>
    <name evidence="3" type="ORF">DP106_05045</name>
</gene>
<dbReference type="AlphaFoldDB" id="A0A3A6Q8V3"/>
<dbReference type="EMBL" id="QMDW01000005">
    <property type="protein sequence ID" value="RJX50631.1"/>
    <property type="molecule type" value="Genomic_DNA"/>
</dbReference>
<evidence type="ECO:0000313" key="4">
    <source>
        <dbReference type="Proteomes" id="UP000281564"/>
    </source>
</evidence>
<protein>
    <recommendedName>
        <fullName evidence="2">DNA-binding phage zinc finger domain-containing protein</fullName>
    </recommendedName>
</protein>
<organism evidence="3 4">
    <name type="scientific">Halonotius pteroides</name>
    <dbReference type="NCBI Taxonomy" id="268735"/>
    <lineage>
        <taxon>Archaea</taxon>
        <taxon>Methanobacteriati</taxon>
        <taxon>Methanobacteriota</taxon>
        <taxon>Stenosarchaea group</taxon>
        <taxon>Halobacteria</taxon>
        <taxon>Halobacteriales</taxon>
        <taxon>Haloferacaceae</taxon>
        <taxon>Halonotius</taxon>
    </lineage>
</organism>
<evidence type="ECO:0000256" key="1">
    <source>
        <dbReference type="SAM" id="MobiDB-lite"/>
    </source>
</evidence>
<sequence length="99" mass="10755">MTISCNRDGCDRTWLRDPVLEVGCPSCSAPIGTKCKRPSGHAGNFVHPHGKRDRLAVDEGHYGTCPLDICAEALEDIDRPDTPTEEDGDTIEQVSIGTF</sequence>
<dbReference type="InterPro" id="IPR056911">
    <property type="entry name" value="Phage_Znf_bind_put"/>
</dbReference>
<keyword evidence="4" id="KW-1185">Reference proteome</keyword>
<proteinExistence type="predicted"/>
<accession>A0A3A6Q8V3</accession>
<name>A0A3A6Q8V3_9EURY</name>